<dbReference type="CDD" id="cd00093">
    <property type="entry name" value="HTH_XRE"/>
    <property type="match status" value="1"/>
</dbReference>
<keyword evidence="1" id="KW-0802">TPR repeat</keyword>
<dbReference type="PROSITE" id="PS50943">
    <property type="entry name" value="HTH_CROC1"/>
    <property type="match status" value="1"/>
</dbReference>
<dbReference type="Pfam" id="PF00931">
    <property type="entry name" value="NB-ARC"/>
    <property type="match status" value="1"/>
</dbReference>
<dbReference type="InterPro" id="IPR019734">
    <property type="entry name" value="TPR_rpt"/>
</dbReference>
<evidence type="ECO:0000259" key="2">
    <source>
        <dbReference type="PROSITE" id="PS50943"/>
    </source>
</evidence>
<dbReference type="PANTHER" id="PTHR47691:SF3">
    <property type="entry name" value="HTH-TYPE TRANSCRIPTIONAL REGULATOR RV0890C-RELATED"/>
    <property type="match status" value="1"/>
</dbReference>
<evidence type="ECO:0000313" key="4">
    <source>
        <dbReference type="Proteomes" id="UP001596058"/>
    </source>
</evidence>
<dbReference type="PROSITE" id="PS50005">
    <property type="entry name" value="TPR"/>
    <property type="match status" value="1"/>
</dbReference>
<dbReference type="InterPro" id="IPR042197">
    <property type="entry name" value="Apaf_helical"/>
</dbReference>
<name>A0ABW1DDA5_9ACTN</name>
<accession>A0ABW1DDA5</accession>
<proteinExistence type="predicted"/>
<dbReference type="SUPFAM" id="SSF52540">
    <property type="entry name" value="P-loop containing nucleoside triphosphate hydrolases"/>
    <property type="match status" value="1"/>
</dbReference>
<dbReference type="Gene3D" id="1.25.40.10">
    <property type="entry name" value="Tetratricopeptide repeat domain"/>
    <property type="match status" value="2"/>
</dbReference>
<organism evidence="3 4">
    <name type="scientific">Nonomuraea insulae</name>
    <dbReference type="NCBI Taxonomy" id="1616787"/>
    <lineage>
        <taxon>Bacteria</taxon>
        <taxon>Bacillati</taxon>
        <taxon>Actinomycetota</taxon>
        <taxon>Actinomycetes</taxon>
        <taxon>Streptosporangiales</taxon>
        <taxon>Streptosporangiaceae</taxon>
        <taxon>Nonomuraea</taxon>
    </lineage>
</organism>
<reference evidence="4" key="1">
    <citation type="journal article" date="2019" name="Int. J. Syst. Evol. Microbiol.">
        <title>The Global Catalogue of Microorganisms (GCM) 10K type strain sequencing project: providing services to taxonomists for standard genome sequencing and annotation.</title>
        <authorList>
            <consortium name="The Broad Institute Genomics Platform"/>
            <consortium name="The Broad Institute Genome Sequencing Center for Infectious Disease"/>
            <person name="Wu L."/>
            <person name="Ma J."/>
        </authorList>
    </citation>
    <scope>NUCLEOTIDE SEQUENCE [LARGE SCALE GENOMIC DNA]</scope>
    <source>
        <strain evidence="4">CCUG 53903</strain>
    </source>
</reference>
<dbReference type="InterPro" id="IPR002182">
    <property type="entry name" value="NB-ARC"/>
</dbReference>
<dbReference type="GO" id="GO:0005524">
    <property type="term" value="F:ATP binding"/>
    <property type="evidence" value="ECO:0007669"/>
    <property type="project" value="UniProtKB-KW"/>
</dbReference>
<keyword evidence="3" id="KW-0547">Nucleotide-binding</keyword>
<dbReference type="Gene3D" id="3.40.50.300">
    <property type="entry name" value="P-loop containing nucleotide triphosphate hydrolases"/>
    <property type="match status" value="1"/>
</dbReference>
<feature type="domain" description="HTH cro/C1-type" evidence="2">
    <location>
        <begin position="5"/>
        <end position="60"/>
    </location>
</feature>
<evidence type="ECO:0000256" key="1">
    <source>
        <dbReference type="PROSITE-ProRule" id="PRU00339"/>
    </source>
</evidence>
<dbReference type="Gene3D" id="1.10.8.430">
    <property type="entry name" value="Helical domain of apoptotic protease-activating factors"/>
    <property type="match status" value="1"/>
</dbReference>
<dbReference type="SUPFAM" id="SSF47413">
    <property type="entry name" value="lambda repressor-like DNA-binding domains"/>
    <property type="match status" value="1"/>
</dbReference>
<dbReference type="Pfam" id="PF13560">
    <property type="entry name" value="HTH_31"/>
    <property type="match status" value="1"/>
</dbReference>
<protein>
    <submittedName>
        <fullName evidence="3">ATP-binding protein</fullName>
    </submittedName>
</protein>
<dbReference type="SUPFAM" id="SSF48452">
    <property type="entry name" value="TPR-like"/>
    <property type="match status" value="2"/>
</dbReference>
<feature type="repeat" description="TPR" evidence="1">
    <location>
        <begin position="561"/>
        <end position="594"/>
    </location>
</feature>
<dbReference type="Proteomes" id="UP001596058">
    <property type="component" value="Unassembled WGS sequence"/>
</dbReference>
<dbReference type="SMART" id="SM00530">
    <property type="entry name" value="HTH_XRE"/>
    <property type="match status" value="1"/>
</dbReference>
<comment type="caution">
    <text evidence="3">The sequence shown here is derived from an EMBL/GenBank/DDBJ whole genome shotgun (WGS) entry which is preliminary data.</text>
</comment>
<dbReference type="EMBL" id="JBHSPA010000136">
    <property type="protein sequence ID" value="MFC5835918.1"/>
    <property type="molecule type" value="Genomic_DNA"/>
</dbReference>
<keyword evidence="4" id="KW-1185">Reference proteome</keyword>
<keyword evidence="3" id="KW-0067">ATP-binding</keyword>
<dbReference type="InterPro" id="IPR027417">
    <property type="entry name" value="P-loop_NTPase"/>
</dbReference>
<dbReference type="Gene3D" id="1.10.260.40">
    <property type="entry name" value="lambda repressor-like DNA-binding domains"/>
    <property type="match status" value="1"/>
</dbReference>
<dbReference type="PANTHER" id="PTHR47691">
    <property type="entry name" value="REGULATOR-RELATED"/>
    <property type="match status" value="1"/>
</dbReference>
<dbReference type="InterPro" id="IPR001387">
    <property type="entry name" value="Cro/C1-type_HTH"/>
</dbReference>
<dbReference type="SMART" id="SM00028">
    <property type="entry name" value="TPR"/>
    <property type="match status" value="7"/>
</dbReference>
<evidence type="ECO:0000313" key="3">
    <source>
        <dbReference type="EMBL" id="MFC5835918.1"/>
    </source>
</evidence>
<dbReference type="Pfam" id="PF13176">
    <property type="entry name" value="TPR_7"/>
    <property type="match status" value="1"/>
</dbReference>
<dbReference type="InterPro" id="IPR010982">
    <property type="entry name" value="Lambda_DNA-bd_dom_sf"/>
</dbReference>
<dbReference type="PRINTS" id="PR00364">
    <property type="entry name" value="DISEASERSIST"/>
</dbReference>
<dbReference type="RefSeq" id="WP_379525325.1">
    <property type="nucleotide sequence ID" value="NZ_JBHSPA010000136.1"/>
</dbReference>
<dbReference type="Pfam" id="PF13424">
    <property type="entry name" value="TPR_12"/>
    <property type="match status" value="3"/>
</dbReference>
<gene>
    <name evidence="3" type="ORF">ACFPZ3_69915</name>
</gene>
<sequence length="823" mass="88627">MGSLLRAWRERALFTQEELAERAGLNVRTVSRLETGALRRPRSASVRLLAEALDLDDAELAILAGAASGAVPRWTRAAPRQLPADVAAFVGRTRELALVGETGDGGAVAVTAIDGMAGIGKTALAVHAAHRVAARFPDGDLFMDLHGHSQGVAAAEPAETLARLLEVLGVPGEAIPQDVNDRAALYRTMLADRKMLIVLDNAADEAQVRPLLPGAGGSLVLITSRRRLVGLDDARTISVDVLPIPDAIALFTRTAGEERVTDAPLEALAEVVRRCGLLPLAIRLAAARLKAHPAWSVEHLLERLEEHRRLLSELQAGHRSIAAALDLSYRELTAAERRAYRLLALHPGTDLARDAAAALLATTVTRTTALLDRLLEAHLLQEQNPGRYRFHDLVRAHGAERVADEEPAADRRAAMTRLLDHYSGAASAAMDLLYPYEADTRPRPVPGTPSAPDAAWLDTELANLLALAQYAAEHDFPRHVRHLSATLHRCLRGRGRYAEAEALHTRALSAARAMADRPGEMEALLELGEIHSVSSRYEAAVEDTTSALAIARAIGHETGELRALYGLGVSAGSRGQYAQAAEHYAQALEIARRIGHRTGELDALIGFGNAHRAAGEREQALDALVRALGIARAIGHRIGELRALNGLARIHLAADDLRSATDCLTRALELARGAGHRLGELSALTALGSLNRGQGRPGPAADCYRQVLGIAREIGNRNWQFEAIHGMGRVQHDLRHPHQALDHHSKALDLASDLGQRGDQARAHDGLACAYATLGRHDQARHHWSQALAILVALGTDRTEERGVDAESIRRHLAGRAEMTARS</sequence>
<dbReference type="InterPro" id="IPR011990">
    <property type="entry name" value="TPR-like_helical_dom_sf"/>
</dbReference>